<dbReference type="EMBL" id="CP098747">
    <property type="protein sequence ID" value="USG60799.1"/>
    <property type="molecule type" value="Genomic_DNA"/>
</dbReference>
<feature type="transmembrane region" description="Helical" evidence="1">
    <location>
        <begin position="7"/>
        <end position="31"/>
    </location>
</feature>
<dbReference type="RefSeq" id="WP_251933679.1">
    <property type="nucleotide sequence ID" value="NZ_CP098747.1"/>
</dbReference>
<dbReference type="Pfam" id="PF13472">
    <property type="entry name" value="Lipase_GDSL_2"/>
    <property type="match status" value="1"/>
</dbReference>
<organism evidence="3 4">
    <name type="scientific">Sneathiella marina</name>
    <dbReference type="NCBI Taxonomy" id="2950108"/>
    <lineage>
        <taxon>Bacteria</taxon>
        <taxon>Pseudomonadati</taxon>
        <taxon>Pseudomonadota</taxon>
        <taxon>Alphaproteobacteria</taxon>
        <taxon>Sneathiellales</taxon>
        <taxon>Sneathiellaceae</taxon>
        <taxon>Sneathiella</taxon>
    </lineage>
</organism>
<sequence length="220" mass="24178">MQNRRVLTLAYGGQLSIINIFAVFIVIFYGICDAYAEKSVRIVAIGDSLTAGYGLPQGEDFPTQLEAALRAKGFDVVVDNAGVSGDTTTGGLQRLDWALGNDADFVILELGANDALRGIQPNVTRENLEKILIVLQKKNIPVLLTGMKAPPNMGANYTTEFDKIFPELAKKYEADFYPFFLQDVAADPALNQSDYIHPNADGVKIIVNNMLPYVQRFIEN</sequence>
<dbReference type="Gene3D" id="3.40.50.1110">
    <property type="entry name" value="SGNH hydrolase"/>
    <property type="match status" value="1"/>
</dbReference>
<accession>A0ABY4W676</accession>
<dbReference type="Proteomes" id="UP001056291">
    <property type="component" value="Chromosome"/>
</dbReference>
<dbReference type="PANTHER" id="PTHR30383:SF24">
    <property type="entry name" value="THIOESTERASE 1_PROTEASE 1_LYSOPHOSPHOLIPASE L1"/>
    <property type="match status" value="1"/>
</dbReference>
<feature type="domain" description="SGNH hydrolase-type esterase" evidence="2">
    <location>
        <begin position="44"/>
        <end position="204"/>
    </location>
</feature>
<evidence type="ECO:0000259" key="2">
    <source>
        <dbReference type="Pfam" id="PF13472"/>
    </source>
</evidence>
<dbReference type="InterPro" id="IPR036514">
    <property type="entry name" value="SGNH_hydro_sf"/>
</dbReference>
<protein>
    <submittedName>
        <fullName evidence="3">Arylesterase</fullName>
    </submittedName>
</protein>
<dbReference type="SUPFAM" id="SSF52266">
    <property type="entry name" value="SGNH hydrolase"/>
    <property type="match status" value="1"/>
</dbReference>
<evidence type="ECO:0000256" key="1">
    <source>
        <dbReference type="SAM" id="Phobius"/>
    </source>
</evidence>
<keyword evidence="1" id="KW-0472">Membrane</keyword>
<keyword evidence="1" id="KW-1133">Transmembrane helix</keyword>
<gene>
    <name evidence="3" type="ORF">NBZ79_16695</name>
</gene>
<reference evidence="3" key="1">
    <citation type="submission" date="2022-06" db="EMBL/GenBank/DDBJ databases">
        <title>Sneathiella actinostolidae sp. nov., isolated from a sea anemonein the Western Pacific Ocean.</title>
        <authorList>
            <person name="Wei M.J."/>
        </authorList>
    </citation>
    <scope>NUCLEOTIDE SEQUENCE</scope>
    <source>
        <strain evidence="3">PHK-P5</strain>
    </source>
</reference>
<evidence type="ECO:0000313" key="3">
    <source>
        <dbReference type="EMBL" id="USG60799.1"/>
    </source>
</evidence>
<dbReference type="PANTHER" id="PTHR30383">
    <property type="entry name" value="THIOESTERASE 1/PROTEASE 1/LYSOPHOSPHOLIPASE L1"/>
    <property type="match status" value="1"/>
</dbReference>
<proteinExistence type="predicted"/>
<dbReference type="CDD" id="cd01822">
    <property type="entry name" value="Lysophospholipase_L1_like"/>
    <property type="match status" value="1"/>
</dbReference>
<keyword evidence="1" id="KW-0812">Transmembrane</keyword>
<dbReference type="InterPro" id="IPR013830">
    <property type="entry name" value="SGNH_hydro"/>
</dbReference>
<dbReference type="InterPro" id="IPR051532">
    <property type="entry name" value="Ester_Hydrolysis_Enzymes"/>
</dbReference>
<evidence type="ECO:0000313" key="4">
    <source>
        <dbReference type="Proteomes" id="UP001056291"/>
    </source>
</evidence>
<name>A0ABY4W676_9PROT</name>
<keyword evidence="4" id="KW-1185">Reference proteome</keyword>